<dbReference type="EMBL" id="CP001099">
    <property type="protein sequence ID" value="ACF10750.1"/>
    <property type="molecule type" value="Genomic_DNA"/>
</dbReference>
<keyword evidence="3" id="KW-0175">Coiled coil</keyword>
<dbReference type="InterPro" id="IPR027065">
    <property type="entry name" value="Lon_Prtase"/>
</dbReference>
<comment type="similarity">
    <text evidence="2">Belongs to the peptidase S16 family.</text>
</comment>
<dbReference type="GO" id="GO:0006508">
    <property type="term" value="P:proteolysis"/>
    <property type="evidence" value="ECO:0007669"/>
    <property type="project" value="UniProtKB-KW"/>
</dbReference>
<dbReference type="KEGG" id="cpc:Cpar_0326"/>
<dbReference type="PANTHER" id="PTHR10046">
    <property type="entry name" value="ATP DEPENDENT LON PROTEASE FAMILY MEMBER"/>
    <property type="match status" value="1"/>
</dbReference>
<dbReference type="Pfam" id="PF13654">
    <property type="entry name" value="AAA_32"/>
    <property type="match status" value="1"/>
</dbReference>
<feature type="coiled-coil region" evidence="3">
    <location>
        <begin position="195"/>
        <end position="222"/>
    </location>
</feature>
<keyword evidence="1 2" id="KW-0645">Protease</keyword>
<dbReference type="HOGENOM" id="CLU_014785_0_1_10"/>
<comment type="catalytic activity">
    <reaction evidence="2">
        <text>Hydrolysis of proteins in presence of ATP.</text>
        <dbReference type="EC" id="3.4.21.53"/>
    </reaction>
</comment>
<evidence type="ECO:0000256" key="1">
    <source>
        <dbReference type="ARBA" id="ARBA00022670"/>
    </source>
</evidence>
<evidence type="ECO:0000259" key="4">
    <source>
        <dbReference type="PROSITE" id="PS51786"/>
    </source>
</evidence>
<feature type="active site" evidence="2">
    <location>
        <position position="702"/>
    </location>
</feature>
<evidence type="ECO:0000256" key="2">
    <source>
        <dbReference type="PROSITE-ProRule" id="PRU01122"/>
    </source>
</evidence>
<keyword evidence="6" id="KW-1185">Reference proteome</keyword>
<organism evidence="5 6">
    <name type="scientific">Chlorobaculum parvum (strain DSM 263 / NCIMB 8327)</name>
    <name type="common">Chlorobium vibrioforme subsp. thiosulfatophilum</name>
    <dbReference type="NCBI Taxonomy" id="517417"/>
    <lineage>
        <taxon>Bacteria</taxon>
        <taxon>Pseudomonadati</taxon>
        <taxon>Chlorobiota</taxon>
        <taxon>Chlorobiia</taxon>
        <taxon>Chlorobiales</taxon>
        <taxon>Chlorobiaceae</taxon>
        <taxon>Chlorobaculum</taxon>
    </lineage>
</organism>
<dbReference type="GO" id="GO:0004252">
    <property type="term" value="F:serine-type endopeptidase activity"/>
    <property type="evidence" value="ECO:0007669"/>
    <property type="project" value="UniProtKB-UniRule"/>
</dbReference>
<dbReference type="InterPro" id="IPR014721">
    <property type="entry name" value="Ribsml_uS5_D2-typ_fold_subgr"/>
</dbReference>
<protein>
    <recommendedName>
        <fullName evidence="2">endopeptidase La</fullName>
        <ecNumber evidence="2">3.4.21.53</ecNumber>
    </recommendedName>
</protein>
<reference evidence="5" key="1">
    <citation type="submission" date="2008-06" db="EMBL/GenBank/DDBJ databases">
        <title>Complete sequence of Chlorobaculum parvum NCIB 8327.</title>
        <authorList>
            <consortium name="US DOE Joint Genome Institute"/>
            <person name="Lucas S."/>
            <person name="Copeland A."/>
            <person name="Lapidus A."/>
            <person name="Glavina del Rio T."/>
            <person name="Dalin E."/>
            <person name="Tice H."/>
            <person name="Bruce D."/>
            <person name="Goodwin L."/>
            <person name="Pitluck S."/>
            <person name="Schmutz J."/>
            <person name="Larimer F."/>
            <person name="Land M."/>
            <person name="Hauser L."/>
            <person name="Kyrpides N."/>
            <person name="Mikhailova N."/>
            <person name="Zhao F."/>
            <person name="Li T."/>
            <person name="Liu Z."/>
            <person name="Overmann J."/>
            <person name="Bryant D.A."/>
            <person name="Richardson P."/>
        </authorList>
    </citation>
    <scope>NUCLEOTIDE SEQUENCE [LARGE SCALE GENOMIC DNA]</scope>
    <source>
        <strain evidence="5">NCIB 8327</strain>
    </source>
</reference>
<evidence type="ECO:0000313" key="5">
    <source>
        <dbReference type="EMBL" id="ACF10750.1"/>
    </source>
</evidence>
<dbReference type="InterPro" id="IPR008269">
    <property type="entry name" value="Lon_proteolytic"/>
</dbReference>
<dbReference type="GO" id="GO:0005524">
    <property type="term" value="F:ATP binding"/>
    <property type="evidence" value="ECO:0007669"/>
    <property type="project" value="InterPro"/>
</dbReference>
<dbReference type="Pfam" id="PF05362">
    <property type="entry name" value="Lon_C"/>
    <property type="match status" value="1"/>
</dbReference>
<dbReference type="Gene3D" id="1.10.8.60">
    <property type="match status" value="1"/>
</dbReference>
<proteinExistence type="inferred from homology"/>
<dbReference type="RefSeq" id="WP_012501583.1">
    <property type="nucleotide sequence ID" value="NC_011027.1"/>
</dbReference>
<name>B3QKW2_CHLP8</name>
<dbReference type="GO" id="GO:0030163">
    <property type="term" value="P:protein catabolic process"/>
    <property type="evidence" value="ECO:0007669"/>
    <property type="project" value="InterPro"/>
</dbReference>
<dbReference type="InterPro" id="IPR027417">
    <property type="entry name" value="P-loop_NTPase"/>
</dbReference>
<dbReference type="OrthoDB" id="9758568at2"/>
<feature type="domain" description="Lon proteolytic" evidence="4">
    <location>
        <begin position="569"/>
        <end position="764"/>
    </location>
</feature>
<sequence>MPVPEKLRPEQLFNRCDPDAFEFNTTADLDGTAEIAGQERALEAIRLGMGIRRDGFNLFALGPAGTGKQSTVLQFLNNLAPGEARPDDWCYVYNFDKPRNPKALRLPPGRACKLSDDMAHLVETLFSVMPSAFSSEEYQTREKEIEESIHEQQASAIEALEQDAKEHSISLIRTPGGFAFAPLKKGEVIKPDDYMRLKEAERAKIEEQIDRLRDVLQSIMAQFPKWQRETAEKIKELNREVSAFALKPLMDEIRAKYKDLDEVLKYLDDVQNDIIENFIQFLEKESSEQGAMTMLASLRTAGQRQTMIRYRVNVMIDNSELNGAPVILEDKPASQNLIGDIEHSAQMGTLVTDFTLIKPGALHRANGGYLILDARRLLLEPFAWEALKKAIRTRQIRIESLAQLYSLVSTISLEPEPIPLEIKVILLGERSLYYLLSSYDPDFNELFKIAADFENDMPRNDETQLAYARLIGSMAELDKLLPFDRTAVARIIEHGSRMAGDATRLTSNLQNIRDLAHEADHHAAQNGRKEVVAEDVEAMLEAQRYRASRIQERLRDNMMQGTILIDTDSEKTGQINGLSVYSLGDQSFGSPSRITARVRLGKGVVIDIEREVEMGGPIHSKGVMILSGFLGSRYAAEQPLSLSATLVFEQSYGGVEGDSASSAELYALLSAISGIPIRQWLAVTGSVNQHGEVQAIGGVNEKIEGFFDLCNERGLDGRHGVLIPASNVKHLMLRQDIVKAVESGLFSIWPVSHIDEGIELLTGIPAGEMDETGAWPEGTVNAKVYERLKTMAEKQKSFGKKQGDEPDK</sequence>
<dbReference type="PRINTS" id="PR00830">
    <property type="entry name" value="ENDOLAPTASE"/>
</dbReference>
<dbReference type="PROSITE" id="PS51786">
    <property type="entry name" value="LON_PROTEOLYTIC"/>
    <property type="match status" value="1"/>
</dbReference>
<dbReference type="EC" id="3.4.21.53" evidence="2"/>
<keyword evidence="2" id="KW-0720">Serine protease</keyword>
<evidence type="ECO:0000313" key="6">
    <source>
        <dbReference type="Proteomes" id="UP000008811"/>
    </source>
</evidence>
<dbReference type="SUPFAM" id="SSF54211">
    <property type="entry name" value="Ribosomal protein S5 domain 2-like"/>
    <property type="match status" value="1"/>
</dbReference>
<keyword evidence="2" id="KW-0378">Hydrolase</keyword>
<dbReference type="STRING" id="517417.Cpar_0326"/>
<dbReference type="Gene3D" id="3.40.50.300">
    <property type="entry name" value="P-loop containing nucleotide triphosphate hydrolases"/>
    <property type="match status" value="2"/>
</dbReference>
<dbReference type="AlphaFoldDB" id="B3QKW2"/>
<dbReference type="Pfam" id="PF20436">
    <property type="entry name" value="LonB_AAA-LID"/>
    <property type="match status" value="1"/>
</dbReference>
<dbReference type="InterPro" id="IPR046844">
    <property type="entry name" value="Lon-like_helical"/>
</dbReference>
<accession>B3QKW2</accession>
<dbReference type="InterPro" id="IPR046843">
    <property type="entry name" value="LonB_AAA-LID"/>
</dbReference>
<dbReference type="InterPro" id="IPR020568">
    <property type="entry name" value="Ribosomal_Su5_D2-typ_SF"/>
</dbReference>
<dbReference type="Proteomes" id="UP000008811">
    <property type="component" value="Chromosome"/>
</dbReference>
<dbReference type="Pfam" id="PF20437">
    <property type="entry name" value="LonC_helical"/>
    <property type="match status" value="1"/>
</dbReference>
<dbReference type="GO" id="GO:0004176">
    <property type="term" value="F:ATP-dependent peptidase activity"/>
    <property type="evidence" value="ECO:0007669"/>
    <property type="project" value="UniProtKB-UniRule"/>
</dbReference>
<gene>
    <name evidence="5" type="ordered locus">Cpar_0326</name>
</gene>
<dbReference type="SUPFAM" id="SSF52540">
    <property type="entry name" value="P-loop containing nucleoside triphosphate hydrolases"/>
    <property type="match status" value="1"/>
</dbReference>
<dbReference type="eggNOG" id="COG1067">
    <property type="taxonomic scope" value="Bacteria"/>
</dbReference>
<feature type="active site" evidence="2">
    <location>
        <position position="659"/>
    </location>
</feature>
<dbReference type="InterPro" id="IPR041699">
    <property type="entry name" value="AAA_32"/>
</dbReference>
<evidence type="ECO:0000256" key="3">
    <source>
        <dbReference type="SAM" id="Coils"/>
    </source>
</evidence>
<dbReference type="Gene3D" id="3.30.230.10">
    <property type="match status" value="1"/>
</dbReference>